<keyword evidence="7 8" id="KW-0456">Lyase</keyword>
<keyword evidence="11" id="KW-1185">Reference proteome</keyword>
<dbReference type="GO" id="GO:0008616">
    <property type="term" value="P:tRNA queuosine(34) biosynthetic process"/>
    <property type="evidence" value="ECO:0007669"/>
    <property type="project" value="UniProtKB-UniRule"/>
</dbReference>
<feature type="binding site" evidence="8">
    <location>
        <position position="30"/>
    </location>
    <ligand>
        <name>[4Fe-4S] cluster</name>
        <dbReference type="ChEBI" id="CHEBI:49883"/>
        <note>4Fe-4S-S-AdoMet</note>
    </ligand>
</feature>
<evidence type="ECO:0000313" key="11">
    <source>
        <dbReference type="Proteomes" id="UP000239663"/>
    </source>
</evidence>
<dbReference type="InterPro" id="IPR024924">
    <property type="entry name" value="7-CO-7-deazaguanine_synth-like"/>
</dbReference>
<sequence>MFRVIERFISIDGEGPTSGELAAFIRFEGCNLRCTWCDTAYSWDGSCPHEEQSTEDIYHYIKESGARNVTLTGGEPLLQKDIIPLLDLLSSDRTLHIHIETNGAIDIGQYKDRYPSGNIHFIVDYKLPASGMQMTMKEKNFEYVSRDDVYKFVIASDNDLRETWRIVNKHELTKRCRVFLSPVVESIEPKRIVEFMISRKWHDIKLQVQVHKVIWPKDMRGV</sequence>
<dbReference type="OrthoDB" id="9792276at2"/>
<comment type="cofactor">
    <cofactor evidence="8">
        <name>Mg(2+)</name>
        <dbReference type="ChEBI" id="CHEBI:18420"/>
    </cofactor>
</comment>
<dbReference type="Pfam" id="PF04055">
    <property type="entry name" value="Radical_SAM"/>
    <property type="match status" value="1"/>
</dbReference>
<dbReference type="PANTHER" id="PTHR42836:SF1">
    <property type="entry name" value="7-CARBOXY-7-DEAZAGUANINE SYNTHASE"/>
    <property type="match status" value="1"/>
</dbReference>
<evidence type="ECO:0000256" key="6">
    <source>
        <dbReference type="ARBA" id="ARBA00023014"/>
    </source>
</evidence>
<keyword evidence="4 8" id="KW-0460">Magnesium</keyword>
<evidence type="ECO:0000256" key="4">
    <source>
        <dbReference type="ARBA" id="ARBA00022842"/>
    </source>
</evidence>
<dbReference type="GO" id="GO:1904047">
    <property type="term" value="F:S-adenosyl-L-methionine binding"/>
    <property type="evidence" value="ECO:0007669"/>
    <property type="project" value="UniProtKB-UniRule"/>
</dbReference>
<comment type="cofactor">
    <cofactor evidence="8">
        <name>[4Fe-4S] cluster</name>
        <dbReference type="ChEBI" id="CHEBI:49883"/>
    </cofactor>
    <text evidence="8">Binds 1 [4Fe-4S] cluster. The cluster is coordinated with 3 cysteines and an exchangeable S-adenosyl-L-methionine.</text>
</comment>
<accession>A0A2S7N066</accession>
<keyword evidence="8" id="KW-0671">Queuosine biosynthesis</keyword>
<protein>
    <recommendedName>
        <fullName evidence="8">7-carboxy-7-deazaguanine synthase</fullName>
        <shortName evidence="8">CDG synthase</shortName>
        <ecNumber evidence="8">4.3.99.3</ecNumber>
    </recommendedName>
    <alternativeName>
        <fullName evidence="8">Queuosine biosynthesis protein QueE</fullName>
    </alternativeName>
</protein>
<dbReference type="PANTHER" id="PTHR42836">
    <property type="entry name" value="7-CARBOXY-7-DEAZAGUANINE SYNTHASE"/>
    <property type="match status" value="1"/>
</dbReference>
<dbReference type="Gene3D" id="3.20.20.70">
    <property type="entry name" value="Aldolase class I"/>
    <property type="match status" value="1"/>
</dbReference>
<feature type="binding site" evidence="8">
    <location>
        <position position="72"/>
    </location>
    <ligand>
        <name>substrate</name>
    </ligand>
</feature>
<keyword evidence="1 8" id="KW-0004">4Fe-4S</keyword>
<dbReference type="SFLD" id="SFLDS00029">
    <property type="entry name" value="Radical_SAM"/>
    <property type="match status" value="1"/>
</dbReference>
<dbReference type="InterPro" id="IPR007197">
    <property type="entry name" value="rSAM"/>
</dbReference>
<dbReference type="InterPro" id="IPR023868">
    <property type="entry name" value="7-CO-7-deazaGua_synth_put_Clo"/>
</dbReference>
<feature type="binding site" evidence="8">
    <location>
        <position position="39"/>
    </location>
    <ligand>
        <name>Mg(2+)</name>
        <dbReference type="ChEBI" id="CHEBI:18420"/>
    </ligand>
</feature>
<evidence type="ECO:0000256" key="8">
    <source>
        <dbReference type="HAMAP-Rule" id="MF_00917"/>
    </source>
</evidence>
<dbReference type="EC" id="4.3.99.3" evidence="8"/>
<dbReference type="SUPFAM" id="SSF102114">
    <property type="entry name" value="Radical SAM enzymes"/>
    <property type="match status" value="1"/>
</dbReference>
<evidence type="ECO:0000256" key="1">
    <source>
        <dbReference type="ARBA" id="ARBA00022485"/>
    </source>
</evidence>
<dbReference type="GO" id="GO:0016840">
    <property type="term" value="F:carbon-nitrogen lyase activity"/>
    <property type="evidence" value="ECO:0007669"/>
    <property type="project" value="UniProtKB-UniRule"/>
</dbReference>
<feature type="domain" description="Radical SAM core" evidence="9">
    <location>
        <begin position="17"/>
        <end position="217"/>
    </location>
</feature>
<reference evidence="10 11" key="1">
    <citation type="submission" date="2017-12" db="EMBL/GenBank/DDBJ databases">
        <title>Taxonomic description and draft genome of Pradoshia cofamensis Gen. nov., sp. nov., a thermotolerant bacillale isolated from anterior gut of earthworm Eisenia fetida.</title>
        <authorList>
            <person name="Saha T."/>
            <person name="Chakraborty R."/>
        </authorList>
    </citation>
    <scope>NUCLEOTIDE SEQUENCE [LARGE SCALE GENOMIC DNA]</scope>
    <source>
        <strain evidence="10 11">EAG3</strain>
    </source>
</reference>
<comment type="pathway">
    <text evidence="8">Purine metabolism; 7-cyano-7-deazaguanine biosynthesis.</text>
</comment>
<keyword evidence="2 8" id="KW-0949">S-adenosyl-L-methionine</keyword>
<dbReference type="RefSeq" id="WP_104849123.1">
    <property type="nucleotide sequence ID" value="NZ_PKOZ01000004.1"/>
</dbReference>
<comment type="caution">
    <text evidence="8">Lacks conserved residue(s) required for the propagation of feature annotation.</text>
</comment>
<dbReference type="HAMAP" id="MF_00917">
    <property type="entry name" value="QueE"/>
    <property type="match status" value="1"/>
</dbReference>
<dbReference type="PIRSF" id="PIRSF000370">
    <property type="entry name" value="QueE"/>
    <property type="match status" value="1"/>
</dbReference>
<comment type="function">
    <text evidence="8">Catalyzes the complex heterocyclic radical-mediated conversion of 6-carboxy-5,6,7,8-tetrahydropterin (CPH4) to 7-carboxy-7-deazaguanine (CDG), a step common to the biosynthetic pathways of all 7-deazapurine-containing compounds.</text>
</comment>
<feature type="binding site" evidence="8">
    <location>
        <position position="74"/>
    </location>
    <ligand>
        <name>S-adenosyl-L-methionine</name>
        <dbReference type="ChEBI" id="CHEBI:59789"/>
    </ligand>
</feature>
<evidence type="ECO:0000259" key="9">
    <source>
        <dbReference type="PROSITE" id="PS51918"/>
    </source>
</evidence>
<dbReference type="PROSITE" id="PS51918">
    <property type="entry name" value="RADICAL_SAM"/>
    <property type="match status" value="1"/>
</dbReference>
<feature type="binding site" evidence="8">
    <location>
        <begin position="36"/>
        <end position="38"/>
    </location>
    <ligand>
        <name>S-adenosyl-L-methionine</name>
        <dbReference type="ChEBI" id="CHEBI:59789"/>
    </ligand>
</feature>
<dbReference type="InterPro" id="IPR013785">
    <property type="entry name" value="Aldolase_TIM"/>
</dbReference>
<dbReference type="Proteomes" id="UP000239663">
    <property type="component" value="Unassembled WGS sequence"/>
</dbReference>
<name>A0A2S7N066_9BACI</name>
<proteinExistence type="inferred from homology"/>
<evidence type="ECO:0000313" key="10">
    <source>
        <dbReference type="EMBL" id="PQD95368.1"/>
    </source>
</evidence>
<dbReference type="NCBIfam" id="TIGR03963">
    <property type="entry name" value="rSAM_QueE_Clost"/>
    <property type="match status" value="1"/>
</dbReference>
<dbReference type="EMBL" id="PKOZ01000004">
    <property type="protein sequence ID" value="PQD95368.1"/>
    <property type="molecule type" value="Genomic_DNA"/>
</dbReference>
<evidence type="ECO:0000256" key="7">
    <source>
        <dbReference type="ARBA" id="ARBA00023239"/>
    </source>
</evidence>
<comment type="similarity">
    <text evidence="8">Belongs to the radical SAM superfamily. 7-carboxy-7-deazaguanine synthase family.</text>
</comment>
<dbReference type="InterPro" id="IPR058240">
    <property type="entry name" value="rSAM_sf"/>
</dbReference>
<keyword evidence="5 8" id="KW-0408">Iron</keyword>
<comment type="caution">
    <text evidence="10">The sequence shown here is derived from an EMBL/GenBank/DDBJ whole genome shotgun (WGS) entry which is preliminary data.</text>
</comment>
<feature type="binding site" evidence="8">
    <location>
        <position position="26"/>
    </location>
    <ligand>
        <name>substrate</name>
    </ligand>
</feature>
<dbReference type="GO" id="GO:0051539">
    <property type="term" value="F:4 iron, 4 sulfur cluster binding"/>
    <property type="evidence" value="ECO:0007669"/>
    <property type="project" value="UniProtKB-UniRule"/>
</dbReference>
<feature type="binding site" evidence="8">
    <location>
        <begin position="11"/>
        <end position="13"/>
    </location>
    <ligand>
        <name>substrate</name>
    </ligand>
</feature>
<dbReference type="CDD" id="cd01335">
    <property type="entry name" value="Radical_SAM"/>
    <property type="match status" value="1"/>
</dbReference>
<dbReference type="UniPathway" id="UPA00391"/>
<feature type="binding site" evidence="8">
    <location>
        <position position="34"/>
    </location>
    <ligand>
        <name>[4Fe-4S] cluster</name>
        <dbReference type="ChEBI" id="CHEBI:49883"/>
        <note>4Fe-4S-S-AdoMet</note>
    </ligand>
</feature>
<evidence type="ECO:0000256" key="3">
    <source>
        <dbReference type="ARBA" id="ARBA00022723"/>
    </source>
</evidence>
<comment type="cofactor">
    <cofactor evidence="8">
        <name>S-adenosyl-L-methionine</name>
        <dbReference type="ChEBI" id="CHEBI:59789"/>
    </cofactor>
    <text evidence="8">Binds 1 S-adenosyl-L-methionine per subunit.</text>
</comment>
<keyword evidence="3 8" id="KW-0479">Metal-binding</keyword>
<evidence type="ECO:0000256" key="5">
    <source>
        <dbReference type="ARBA" id="ARBA00023004"/>
    </source>
</evidence>
<comment type="subunit">
    <text evidence="8">Homodimer.</text>
</comment>
<gene>
    <name evidence="8" type="primary">queE</name>
    <name evidence="10" type="ORF">CYL18_08760</name>
</gene>
<dbReference type="AlphaFoldDB" id="A0A2S7N066"/>
<evidence type="ECO:0000256" key="2">
    <source>
        <dbReference type="ARBA" id="ARBA00022691"/>
    </source>
</evidence>
<keyword evidence="6 8" id="KW-0411">Iron-sulfur</keyword>
<comment type="catalytic activity">
    <reaction evidence="8">
        <text>6-carboxy-5,6,7,8-tetrahydropterin + H(+) = 7-carboxy-7-carbaguanine + NH4(+)</text>
        <dbReference type="Rhea" id="RHEA:27974"/>
        <dbReference type="ChEBI" id="CHEBI:15378"/>
        <dbReference type="ChEBI" id="CHEBI:28938"/>
        <dbReference type="ChEBI" id="CHEBI:61032"/>
        <dbReference type="ChEBI" id="CHEBI:61036"/>
        <dbReference type="EC" id="4.3.99.3"/>
    </reaction>
</comment>
<dbReference type="GO" id="GO:0000287">
    <property type="term" value="F:magnesium ion binding"/>
    <property type="evidence" value="ECO:0007669"/>
    <property type="project" value="UniProtKB-UniRule"/>
</dbReference>
<organism evidence="10 11">
    <name type="scientific">Pradoshia eiseniae</name>
    <dbReference type="NCBI Taxonomy" id="2064768"/>
    <lineage>
        <taxon>Bacteria</taxon>
        <taxon>Bacillati</taxon>
        <taxon>Bacillota</taxon>
        <taxon>Bacilli</taxon>
        <taxon>Bacillales</taxon>
        <taxon>Bacillaceae</taxon>
        <taxon>Pradoshia</taxon>
    </lineage>
</organism>
<feature type="binding site" evidence="8">
    <location>
        <position position="37"/>
    </location>
    <ligand>
        <name>[4Fe-4S] cluster</name>
        <dbReference type="ChEBI" id="CHEBI:49883"/>
        <note>4Fe-4S-S-AdoMet</note>
    </ligand>
</feature>